<comment type="caution">
    <text evidence="1">The sequence shown here is derived from an EMBL/GenBank/DDBJ whole genome shotgun (WGS) entry which is preliminary data.</text>
</comment>
<dbReference type="RefSeq" id="WP_046501737.1">
    <property type="nucleotide sequence ID" value="NZ_LANI01000001.1"/>
</dbReference>
<name>A0A0M2RGK2_9PROT</name>
<dbReference type="EMBL" id="LANI01000001">
    <property type="protein sequence ID" value="KKJ78678.1"/>
    <property type="molecule type" value="Genomic_DNA"/>
</dbReference>
<dbReference type="Proteomes" id="UP000034491">
    <property type="component" value="Unassembled WGS sequence"/>
</dbReference>
<protein>
    <submittedName>
        <fullName evidence="1">Uncharacterized protein</fullName>
    </submittedName>
</protein>
<accession>A0A0M2RGK2</accession>
<sequence>MKKQITTGTSCMAQYTNRCSARNSWEFAFVTSLAFVASFGMVVSFTTPGHADDGWCGFSNNEILEGGINRDSSCRIDTAKGELVLVEGTKKYNASITSWFTGAENPHAGAQLNECRGPKRKVLSGDTLLTAPKMRFTCSRLKSGDHVMLDRNGMKATLHCDQYVATNITLEAEGKSKNCAIPTILQELPAHLKKANAWYGLTPDAIEKKEIQKDSVCEVTADDQSYPEKMQFSFIWGRKSCQALKYYSDRHSCGWFAHNQGLTGKRQSDYLHVPKLNELCTGKTNEEVLVTEPFWRKDHKSTPNMSEMNGYIQCENGQAKNVRLEIKPLAGETAGKTCAIPQALLDDKPNI</sequence>
<evidence type="ECO:0000313" key="2">
    <source>
        <dbReference type="Proteomes" id="UP000034491"/>
    </source>
</evidence>
<organism evidence="1 2">
    <name type="scientific">Kiloniella litopenaei</name>
    <dbReference type="NCBI Taxonomy" id="1549748"/>
    <lineage>
        <taxon>Bacteria</taxon>
        <taxon>Pseudomonadati</taxon>
        <taxon>Pseudomonadota</taxon>
        <taxon>Alphaproteobacteria</taxon>
        <taxon>Rhodospirillales</taxon>
        <taxon>Kiloniellaceae</taxon>
        <taxon>Kiloniella</taxon>
    </lineage>
</organism>
<gene>
    <name evidence="1" type="ORF">WH95_00905</name>
</gene>
<proteinExistence type="predicted"/>
<dbReference type="OrthoDB" id="9255478at2"/>
<evidence type="ECO:0000313" key="1">
    <source>
        <dbReference type="EMBL" id="KKJ78678.1"/>
    </source>
</evidence>
<keyword evidence="2" id="KW-1185">Reference proteome</keyword>
<dbReference type="AlphaFoldDB" id="A0A0M2RGK2"/>
<reference evidence="1 2" key="1">
    <citation type="submission" date="2015-03" db="EMBL/GenBank/DDBJ databases">
        <title>Genome sequence of Kiloniella sp. P1-1, isolated from the gut microflora of Pacific white shrimp, Penaeus vannamei.</title>
        <authorList>
            <person name="Shao Z."/>
            <person name="Wang L."/>
            <person name="Li X."/>
        </authorList>
    </citation>
    <scope>NUCLEOTIDE SEQUENCE [LARGE SCALE GENOMIC DNA]</scope>
    <source>
        <strain evidence="1 2">P1-1</strain>
    </source>
</reference>
<dbReference type="STRING" id="1549748.WH95_00905"/>